<dbReference type="Proteomes" id="UP000006038">
    <property type="component" value="Unassembled WGS sequence"/>
</dbReference>
<name>J3LIT7_ORYBR</name>
<organism evidence="1">
    <name type="scientific">Oryza brachyantha</name>
    <name type="common">malo sina</name>
    <dbReference type="NCBI Taxonomy" id="4533"/>
    <lineage>
        <taxon>Eukaryota</taxon>
        <taxon>Viridiplantae</taxon>
        <taxon>Streptophyta</taxon>
        <taxon>Embryophyta</taxon>
        <taxon>Tracheophyta</taxon>
        <taxon>Spermatophyta</taxon>
        <taxon>Magnoliopsida</taxon>
        <taxon>Liliopsida</taxon>
        <taxon>Poales</taxon>
        <taxon>Poaceae</taxon>
        <taxon>BOP clade</taxon>
        <taxon>Oryzoideae</taxon>
        <taxon>Oryzeae</taxon>
        <taxon>Oryzinae</taxon>
        <taxon>Oryza</taxon>
    </lineage>
</organism>
<reference evidence="1" key="1">
    <citation type="submission" date="2013-04" db="UniProtKB">
        <authorList>
            <consortium name="EnsemblPlants"/>
        </authorList>
    </citation>
    <scope>IDENTIFICATION</scope>
</reference>
<dbReference type="HOGENOM" id="CLU_152842_0_0_1"/>
<evidence type="ECO:0000313" key="1">
    <source>
        <dbReference type="EnsemblPlants" id="OB02G45540.1"/>
    </source>
</evidence>
<protein>
    <recommendedName>
        <fullName evidence="3">Retrotransposon Copia-like N-terminal domain-containing protein</fullName>
    </recommendedName>
</protein>
<keyword evidence="2" id="KW-1185">Reference proteome</keyword>
<sequence length="110" mass="12263">MARALVVLNNDSAQIKDIEQLNGTNFHEWKEQMQVTLGLLKYDIVIPEDSLIASPDDAPPDVKKAHEERAGIWEEANPMALMVIKNSISSSMRVGIPDVETTKDYLANVE</sequence>
<accession>J3LIT7</accession>
<evidence type="ECO:0008006" key="3">
    <source>
        <dbReference type="Google" id="ProtNLM"/>
    </source>
</evidence>
<dbReference type="EnsemblPlants" id="OB02G45540.1">
    <property type="protein sequence ID" value="OB02G45540.1"/>
    <property type="gene ID" value="OB02G45540"/>
</dbReference>
<dbReference type="OMA" id="YSHASCI"/>
<dbReference type="AlphaFoldDB" id="J3LIT7"/>
<evidence type="ECO:0000313" key="2">
    <source>
        <dbReference type="Proteomes" id="UP000006038"/>
    </source>
</evidence>
<proteinExistence type="predicted"/>
<dbReference type="Gramene" id="OB02G45540.1">
    <property type="protein sequence ID" value="OB02G45540.1"/>
    <property type="gene ID" value="OB02G45540"/>
</dbReference>